<keyword evidence="8" id="KW-1185">Reference proteome</keyword>
<dbReference type="Gene3D" id="1.10.3720.10">
    <property type="entry name" value="MetI-like"/>
    <property type="match status" value="2"/>
</dbReference>
<feature type="transmembrane region" description="Helical" evidence="5">
    <location>
        <begin position="18"/>
        <end position="44"/>
    </location>
</feature>
<keyword evidence="3 5" id="KW-1133">Transmembrane helix</keyword>
<feature type="transmembrane region" description="Helical" evidence="5">
    <location>
        <begin position="132"/>
        <end position="151"/>
    </location>
</feature>
<feature type="transmembrane region" description="Helical" evidence="5">
    <location>
        <begin position="446"/>
        <end position="468"/>
    </location>
</feature>
<dbReference type="Proteomes" id="UP000199309">
    <property type="component" value="Unassembled WGS sequence"/>
</dbReference>
<keyword evidence="4 5" id="KW-0472">Membrane</keyword>
<reference evidence="7 8" key="1">
    <citation type="submission" date="2016-10" db="EMBL/GenBank/DDBJ databases">
        <authorList>
            <person name="de Groot N.N."/>
        </authorList>
    </citation>
    <scope>NUCLEOTIDE SEQUENCE [LARGE SCALE GENOMIC DNA]</scope>
    <source>
        <strain evidence="7 8">DSM 16981</strain>
    </source>
</reference>
<evidence type="ECO:0000313" key="7">
    <source>
        <dbReference type="EMBL" id="SDM28669.1"/>
    </source>
</evidence>
<feature type="transmembrane region" description="Helical" evidence="5">
    <location>
        <begin position="64"/>
        <end position="87"/>
    </location>
</feature>
<evidence type="ECO:0000256" key="1">
    <source>
        <dbReference type="ARBA" id="ARBA00004141"/>
    </source>
</evidence>
<feature type="domain" description="ABC transmembrane type-1" evidence="6">
    <location>
        <begin position="61"/>
        <end position="255"/>
    </location>
</feature>
<keyword evidence="2 5" id="KW-0812">Transmembrane</keyword>
<feature type="transmembrane region" description="Helical" evidence="5">
    <location>
        <begin position="99"/>
        <end position="120"/>
    </location>
</feature>
<dbReference type="PANTHER" id="PTHR42744:SF1">
    <property type="entry name" value="BINDING-PROTEIN-DEPENDENT TRANSPORT SYSTEMS INNER MEMBRANE COMPONENT"/>
    <property type="match status" value="1"/>
</dbReference>
<dbReference type="Pfam" id="PF00528">
    <property type="entry name" value="BPD_transp_1"/>
    <property type="match status" value="2"/>
</dbReference>
<feature type="transmembrane region" description="Helical" evidence="5">
    <location>
        <begin position="293"/>
        <end position="314"/>
    </location>
</feature>
<feature type="domain" description="ABC transmembrane type-1" evidence="6">
    <location>
        <begin position="379"/>
        <end position="565"/>
    </location>
</feature>
<evidence type="ECO:0000256" key="4">
    <source>
        <dbReference type="ARBA" id="ARBA00023136"/>
    </source>
</evidence>
<protein>
    <submittedName>
        <fullName evidence="7">NitT/TauT family transport system permease protein</fullName>
    </submittedName>
</protein>
<keyword evidence="5" id="KW-0813">Transport</keyword>
<feature type="transmembrane region" description="Helical" evidence="5">
    <location>
        <begin position="335"/>
        <end position="353"/>
    </location>
</feature>
<dbReference type="InterPro" id="IPR035906">
    <property type="entry name" value="MetI-like_sf"/>
</dbReference>
<dbReference type="CDD" id="cd06261">
    <property type="entry name" value="TM_PBP2"/>
    <property type="match status" value="2"/>
</dbReference>
<feature type="transmembrane region" description="Helical" evidence="5">
    <location>
        <begin position="544"/>
        <end position="566"/>
    </location>
</feature>
<dbReference type="PANTHER" id="PTHR42744">
    <property type="entry name" value="BINDING-PROTEIN-DEPENDENT TRANSPORT SYSTEMS INNER MEMBRANE COMPONENT"/>
    <property type="match status" value="1"/>
</dbReference>
<evidence type="ECO:0000256" key="5">
    <source>
        <dbReference type="RuleBase" id="RU363032"/>
    </source>
</evidence>
<accession>A0A1G9RZI8</accession>
<sequence>MSIFTGNPENQRIRMIDIILLACIFFILYGVVHLSAGMIIPFSVEHEPKVDLQLSLLPYYGGRSLLRMFIAFGASLIFSIVYGYIAAKNEFARKILIPLLDILQSIPVLGFLSATILMFINFFPNSLLGVEIASIFAIFTSMAWNMTFSVYQSIMTAPKDLREAAELLHLNWWQQFTRLELPVSIIGLIWNSMMSFGGAWFFLAASEAISVLGQDIQLPGVGSYLAAAIDAGNVSAMIYAMLTMLIMIFLVDQLFWRPLVVWSQKFKVEFSESDVQPSSFVYDILHASWLMDFLQHLLFAPILCFLNSCGNMLANMTTKITGTINGNKNQKSVHRVLRLFIFILVIYALYGPAKNSAVMVYDMGLHEIFTVFSLGVYTFCRVIAALAIGALWTIPVGVKIGLHPKLSAKLQPIIQIVASFPANMIFPFVTIIFLKYQLNFETGSVFLMILGTQWYILFNVIAGAMSIPNDLLEAAAVFKITGWKKWKSLILPSIFPSLVTGLITASGGAWNASIVSELVAWKDVTLTATGLGAYVSQATTAGDWPHIVIGVMTTCVFVVCANRLVWRRLYSLAESKFHLD</sequence>
<feature type="transmembrane region" description="Helical" evidence="5">
    <location>
        <begin position="413"/>
        <end position="434"/>
    </location>
</feature>
<organism evidence="7 8">
    <name type="scientific">Megasphaera paucivorans</name>
    <dbReference type="NCBI Taxonomy" id="349095"/>
    <lineage>
        <taxon>Bacteria</taxon>
        <taxon>Bacillati</taxon>
        <taxon>Bacillota</taxon>
        <taxon>Negativicutes</taxon>
        <taxon>Veillonellales</taxon>
        <taxon>Veillonellaceae</taxon>
        <taxon>Megasphaera</taxon>
    </lineage>
</organism>
<evidence type="ECO:0000313" key="8">
    <source>
        <dbReference type="Proteomes" id="UP000199309"/>
    </source>
</evidence>
<dbReference type="EMBL" id="FNHQ01000004">
    <property type="protein sequence ID" value="SDM28669.1"/>
    <property type="molecule type" value="Genomic_DNA"/>
</dbReference>
<name>A0A1G9RZI8_9FIRM</name>
<dbReference type="STRING" id="349095.SAMN05660299_00583"/>
<dbReference type="SUPFAM" id="SSF161098">
    <property type="entry name" value="MetI-like"/>
    <property type="match status" value="2"/>
</dbReference>
<dbReference type="RefSeq" id="WP_218118703.1">
    <property type="nucleotide sequence ID" value="NZ_FNHQ01000004.1"/>
</dbReference>
<proteinExistence type="inferred from homology"/>
<feature type="transmembrane region" description="Helical" evidence="5">
    <location>
        <begin position="236"/>
        <end position="256"/>
    </location>
</feature>
<evidence type="ECO:0000259" key="6">
    <source>
        <dbReference type="PROSITE" id="PS50928"/>
    </source>
</evidence>
<comment type="subcellular location">
    <subcellularLocation>
        <location evidence="5">Cell membrane</location>
        <topology evidence="5">Multi-pass membrane protein</topology>
    </subcellularLocation>
    <subcellularLocation>
        <location evidence="1">Membrane</location>
        <topology evidence="1">Multi-pass membrane protein</topology>
    </subcellularLocation>
</comment>
<gene>
    <name evidence="7" type="ORF">SAMN05660299_00583</name>
</gene>
<dbReference type="GO" id="GO:0055085">
    <property type="term" value="P:transmembrane transport"/>
    <property type="evidence" value="ECO:0007669"/>
    <property type="project" value="InterPro"/>
</dbReference>
<evidence type="ECO:0000256" key="2">
    <source>
        <dbReference type="ARBA" id="ARBA00022692"/>
    </source>
</evidence>
<dbReference type="PROSITE" id="PS50928">
    <property type="entry name" value="ABC_TM1"/>
    <property type="match status" value="2"/>
</dbReference>
<feature type="transmembrane region" description="Helical" evidence="5">
    <location>
        <begin position="368"/>
        <end position="392"/>
    </location>
</feature>
<evidence type="ECO:0000256" key="3">
    <source>
        <dbReference type="ARBA" id="ARBA00022989"/>
    </source>
</evidence>
<dbReference type="InterPro" id="IPR000515">
    <property type="entry name" value="MetI-like"/>
</dbReference>
<comment type="similarity">
    <text evidence="5">Belongs to the binding-protein-dependent transport system permease family.</text>
</comment>
<dbReference type="AlphaFoldDB" id="A0A1G9RZI8"/>
<dbReference type="GO" id="GO:0005886">
    <property type="term" value="C:plasma membrane"/>
    <property type="evidence" value="ECO:0007669"/>
    <property type="project" value="UniProtKB-SubCell"/>
</dbReference>
<feature type="transmembrane region" description="Helical" evidence="5">
    <location>
        <begin position="489"/>
        <end position="510"/>
    </location>
</feature>